<evidence type="ECO:0000313" key="7">
    <source>
        <dbReference type="Proteomes" id="UP000294933"/>
    </source>
</evidence>
<evidence type="ECO:0000259" key="5">
    <source>
        <dbReference type="PROSITE" id="PS50865"/>
    </source>
</evidence>
<sequence length="419" mass="47273">PLRCSACKAIKYCSKSCQKDAWNTKLVEGGTVQKGHRYHCAGLKVESTEVMAVFLQFPWAKLEPEGYFLLWFALATRDLFGTGGNGWWAQGIGRRTYSFHEIGNAGQKLLLDEHHLSDHSRWSLPRDEVPFLLSPNKKSLEYPPNFEHNWKSYYEWRGLPLSSPASLLLHWPLSVYRLLFLMGLVPQTIPVSRGRLVLYYIGVQQELDCIPIFGELAVLLPNTDVELILFGQRAYQLTTLAKPPSLASGDYVFTYTAPPEYGSGTLRIRLDKTGPFWDPTTLLSDRPYPYPDALIGLNAGISCHEQWRPVLSISRTLKIPFGVTDFNRQCLADDEGNTVPMVHSAASDIRTQHRSGCYKARVMLEALHRPFEKALNPFMKPGAMKDPTSYLPSGINGFTSVITPRLTGQAIWGCSWYVR</sequence>
<evidence type="ECO:0000256" key="2">
    <source>
        <dbReference type="ARBA" id="ARBA00022771"/>
    </source>
</evidence>
<dbReference type="STRING" id="50990.A0A4Y7PJV4"/>
<protein>
    <recommendedName>
        <fullName evidence="5">MYND-type domain-containing protein</fullName>
    </recommendedName>
</protein>
<evidence type="ECO:0000256" key="4">
    <source>
        <dbReference type="PROSITE-ProRule" id="PRU00134"/>
    </source>
</evidence>
<dbReference type="EMBL" id="ML170266">
    <property type="protein sequence ID" value="TDL15667.1"/>
    <property type="molecule type" value="Genomic_DNA"/>
</dbReference>
<proteinExistence type="predicted"/>
<dbReference type="PROSITE" id="PS50865">
    <property type="entry name" value="ZF_MYND_2"/>
    <property type="match status" value="1"/>
</dbReference>
<reference evidence="6 7" key="1">
    <citation type="submission" date="2018-06" db="EMBL/GenBank/DDBJ databases">
        <title>A transcriptomic atlas of mushroom development highlights an independent origin of complex multicellularity.</title>
        <authorList>
            <consortium name="DOE Joint Genome Institute"/>
            <person name="Krizsan K."/>
            <person name="Almasi E."/>
            <person name="Merenyi Z."/>
            <person name="Sahu N."/>
            <person name="Viragh M."/>
            <person name="Koszo T."/>
            <person name="Mondo S."/>
            <person name="Kiss B."/>
            <person name="Balint B."/>
            <person name="Kues U."/>
            <person name="Barry K."/>
            <person name="Hegedus J.C."/>
            <person name="Henrissat B."/>
            <person name="Johnson J."/>
            <person name="Lipzen A."/>
            <person name="Ohm R."/>
            <person name="Nagy I."/>
            <person name="Pangilinan J."/>
            <person name="Yan J."/>
            <person name="Xiong Y."/>
            <person name="Grigoriev I.V."/>
            <person name="Hibbett D.S."/>
            <person name="Nagy L.G."/>
        </authorList>
    </citation>
    <scope>NUCLEOTIDE SEQUENCE [LARGE SCALE GENOMIC DNA]</scope>
    <source>
        <strain evidence="6 7">SZMC22713</strain>
    </source>
</reference>
<keyword evidence="2 4" id="KW-0863">Zinc-finger</keyword>
<keyword evidence="7" id="KW-1185">Reference proteome</keyword>
<dbReference type="OrthoDB" id="432970at2759"/>
<feature type="non-terminal residue" evidence="6">
    <location>
        <position position="1"/>
    </location>
</feature>
<dbReference type="AlphaFoldDB" id="A0A4Y7PJV4"/>
<dbReference type="VEuPathDB" id="FungiDB:BD410DRAFT_853351"/>
<organism evidence="6 7">
    <name type="scientific">Rickenella mellea</name>
    <dbReference type="NCBI Taxonomy" id="50990"/>
    <lineage>
        <taxon>Eukaryota</taxon>
        <taxon>Fungi</taxon>
        <taxon>Dikarya</taxon>
        <taxon>Basidiomycota</taxon>
        <taxon>Agaricomycotina</taxon>
        <taxon>Agaricomycetes</taxon>
        <taxon>Hymenochaetales</taxon>
        <taxon>Rickenellaceae</taxon>
        <taxon>Rickenella</taxon>
    </lineage>
</organism>
<feature type="domain" description="MYND-type" evidence="5">
    <location>
        <begin position="1"/>
        <end position="40"/>
    </location>
</feature>
<evidence type="ECO:0000256" key="3">
    <source>
        <dbReference type="ARBA" id="ARBA00022833"/>
    </source>
</evidence>
<dbReference type="InterPro" id="IPR002893">
    <property type="entry name" value="Znf_MYND"/>
</dbReference>
<gene>
    <name evidence="6" type="ORF">BD410DRAFT_853351</name>
</gene>
<dbReference type="Gene3D" id="6.10.140.2220">
    <property type="match status" value="1"/>
</dbReference>
<dbReference type="Pfam" id="PF01753">
    <property type="entry name" value="zf-MYND"/>
    <property type="match status" value="1"/>
</dbReference>
<dbReference type="Pfam" id="PF20179">
    <property type="entry name" value="MSS51_C"/>
    <property type="match status" value="1"/>
</dbReference>
<evidence type="ECO:0000256" key="1">
    <source>
        <dbReference type="ARBA" id="ARBA00022723"/>
    </source>
</evidence>
<accession>A0A4Y7PJV4</accession>
<dbReference type="PANTHER" id="PTHR47570:SF1">
    <property type="entry name" value="ZINC ION BINDING PROTEIN"/>
    <property type="match status" value="1"/>
</dbReference>
<dbReference type="PANTHER" id="PTHR47570">
    <property type="entry name" value="ZINC ION BINDING PROTEIN"/>
    <property type="match status" value="1"/>
</dbReference>
<evidence type="ECO:0000313" key="6">
    <source>
        <dbReference type="EMBL" id="TDL15667.1"/>
    </source>
</evidence>
<dbReference type="GO" id="GO:0008270">
    <property type="term" value="F:zinc ion binding"/>
    <property type="evidence" value="ECO:0007669"/>
    <property type="project" value="UniProtKB-KW"/>
</dbReference>
<name>A0A4Y7PJV4_9AGAM</name>
<keyword evidence="1" id="KW-0479">Metal-binding</keyword>
<keyword evidence="3" id="KW-0862">Zinc</keyword>
<dbReference type="Proteomes" id="UP000294933">
    <property type="component" value="Unassembled WGS sequence"/>
</dbReference>
<dbReference type="InterPro" id="IPR046824">
    <property type="entry name" value="Mss51-like_C"/>
</dbReference>